<feature type="domain" description="Thiamine pyrophosphate enzyme N-terminal TPP-binding" evidence="8">
    <location>
        <begin position="10"/>
        <end position="81"/>
    </location>
</feature>
<dbReference type="SUPFAM" id="SSF52518">
    <property type="entry name" value="Thiamin diphosphate-binding fold (THDP-binding)"/>
    <property type="match status" value="1"/>
</dbReference>
<keyword evidence="5" id="KW-0460">Magnesium</keyword>
<dbReference type="Gene3D" id="3.40.50.970">
    <property type="match status" value="1"/>
</dbReference>
<comment type="cofactor">
    <cofactor evidence="1">
        <name>thiamine diphosphate</name>
        <dbReference type="ChEBI" id="CHEBI:58937"/>
    </cofactor>
</comment>
<keyword evidence="7" id="KW-0456">Lyase</keyword>
<keyword evidence="4" id="KW-0210">Decarboxylase</keyword>
<dbReference type="AlphaFoldDB" id="A0A136IZM0"/>
<evidence type="ECO:0000313" key="10">
    <source>
        <dbReference type="Proteomes" id="UP000070501"/>
    </source>
</evidence>
<keyword evidence="6" id="KW-0786">Thiamine pyrophosphate</keyword>
<dbReference type="Proteomes" id="UP000070501">
    <property type="component" value="Unassembled WGS sequence"/>
</dbReference>
<dbReference type="STRING" id="196109.A0A136IZM0"/>
<evidence type="ECO:0000256" key="6">
    <source>
        <dbReference type="ARBA" id="ARBA00023052"/>
    </source>
</evidence>
<evidence type="ECO:0000313" key="9">
    <source>
        <dbReference type="EMBL" id="KXJ90363.1"/>
    </source>
</evidence>
<dbReference type="GO" id="GO:0005634">
    <property type="term" value="C:nucleus"/>
    <property type="evidence" value="ECO:0007669"/>
    <property type="project" value="TreeGrafter"/>
</dbReference>
<evidence type="ECO:0000256" key="3">
    <source>
        <dbReference type="ARBA" id="ARBA00022723"/>
    </source>
</evidence>
<feature type="non-terminal residue" evidence="9">
    <location>
        <position position="81"/>
    </location>
</feature>
<dbReference type="InterPro" id="IPR029061">
    <property type="entry name" value="THDP-binding"/>
</dbReference>
<dbReference type="GO" id="GO:0000949">
    <property type="term" value="P:aromatic amino acid family catabolic process to alcohol via Ehrlich pathway"/>
    <property type="evidence" value="ECO:0007669"/>
    <property type="project" value="TreeGrafter"/>
</dbReference>
<evidence type="ECO:0000256" key="7">
    <source>
        <dbReference type="ARBA" id="ARBA00023239"/>
    </source>
</evidence>
<sequence>MASSPAASIKLAEYLFTRLRQLGVDSIFGVPGDYNLRLLDYVEPSGLHWVGNCNELNAAYSADGYARVKGLSAVITTFGVG</sequence>
<proteinExistence type="inferred from homology"/>
<evidence type="ECO:0000259" key="8">
    <source>
        <dbReference type="Pfam" id="PF02776"/>
    </source>
</evidence>
<organism evidence="9 10">
    <name type="scientific">Microdochium bolleyi</name>
    <dbReference type="NCBI Taxonomy" id="196109"/>
    <lineage>
        <taxon>Eukaryota</taxon>
        <taxon>Fungi</taxon>
        <taxon>Dikarya</taxon>
        <taxon>Ascomycota</taxon>
        <taxon>Pezizomycotina</taxon>
        <taxon>Sordariomycetes</taxon>
        <taxon>Xylariomycetidae</taxon>
        <taxon>Xylariales</taxon>
        <taxon>Microdochiaceae</taxon>
        <taxon>Microdochium</taxon>
    </lineage>
</organism>
<dbReference type="InterPro" id="IPR012001">
    <property type="entry name" value="Thiamin_PyroP_enz_TPP-bd_dom"/>
</dbReference>
<evidence type="ECO:0000256" key="1">
    <source>
        <dbReference type="ARBA" id="ARBA00001964"/>
    </source>
</evidence>
<evidence type="ECO:0000256" key="4">
    <source>
        <dbReference type="ARBA" id="ARBA00022793"/>
    </source>
</evidence>
<dbReference type="GO" id="GO:0004737">
    <property type="term" value="F:pyruvate decarboxylase activity"/>
    <property type="evidence" value="ECO:0007669"/>
    <property type="project" value="TreeGrafter"/>
</dbReference>
<dbReference type="GO" id="GO:0005829">
    <property type="term" value="C:cytosol"/>
    <property type="evidence" value="ECO:0007669"/>
    <property type="project" value="TreeGrafter"/>
</dbReference>
<dbReference type="Pfam" id="PF02776">
    <property type="entry name" value="TPP_enzyme_N"/>
    <property type="match status" value="1"/>
</dbReference>
<evidence type="ECO:0000256" key="2">
    <source>
        <dbReference type="ARBA" id="ARBA00007812"/>
    </source>
</evidence>
<gene>
    <name evidence="9" type="ORF">Micbo1qcDRAFT_163980</name>
</gene>
<dbReference type="InterPro" id="IPR012110">
    <property type="entry name" value="PDC/IPDC-like"/>
</dbReference>
<dbReference type="OrthoDB" id="3970464at2759"/>
<accession>A0A136IZM0</accession>
<dbReference type="GO" id="GO:0046872">
    <property type="term" value="F:metal ion binding"/>
    <property type="evidence" value="ECO:0007669"/>
    <property type="project" value="UniProtKB-KW"/>
</dbReference>
<keyword evidence="3" id="KW-0479">Metal-binding</keyword>
<protein>
    <submittedName>
        <fullName evidence="9">Thiamin diphosphate-binding protein</fullName>
    </submittedName>
</protein>
<evidence type="ECO:0000256" key="5">
    <source>
        <dbReference type="ARBA" id="ARBA00022842"/>
    </source>
</evidence>
<dbReference type="PANTHER" id="PTHR43452">
    <property type="entry name" value="PYRUVATE DECARBOXYLASE"/>
    <property type="match status" value="1"/>
</dbReference>
<dbReference type="GO" id="GO:0030976">
    <property type="term" value="F:thiamine pyrophosphate binding"/>
    <property type="evidence" value="ECO:0007669"/>
    <property type="project" value="InterPro"/>
</dbReference>
<reference evidence="10" key="1">
    <citation type="submission" date="2016-02" db="EMBL/GenBank/DDBJ databases">
        <title>Draft genome sequence of Microdochium bolleyi, a fungal endophyte of beachgrass.</title>
        <authorList>
            <consortium name="DOE Joint Genome Institute"/>
            <person name="David A.S."/>
            <person name="May G."/>
            <person name="Haridas S."/>
            <person name="Lim J."/>
            <person name="Wang M."/>
            <person name="Labutti K."/>
            <person name="Lipzen A."/>
            <person name="Barry K."/>
            <person name="Grigoriev I.V."/>
        </authorList>
    </citation>
    <scope>NUCLEOTIDE SEQUENCE [LARGE SCALE GENOMIC DNA]</scope>
    <source>
        <strain evidence="10">J235TASD1</strain>
    </source>
</reference>
<comment type="similarity">
    <text evidence="2">Belongs to the TPP enzyme family.</text>
</comment>
<name>A0A136IZM0_9PEZI</name>
<dbReference type="PANTHER" id="PTHR43452:SF11">
    <property type="entry name" value="PYRUVATE DECARBOXYLASE"/>
    <property type="match status" value="1"/>
</dbReference>
<dbReference type="InParanoid" id="A0A136IZM0"/>
<keyword evidence="10" id="KW-1185">Reference proteome</keyword>
<dbReference type="EMBL" id="KQ964252">
    <property type="protein sequence ID" value="KXJ90363.1"/>
    <property type="molecule type" value="Genomic_DNA"/>
</dbReference>